<keyword evidence="2" id="KW-1185">Reference proteome</keyword>
<sequence>MKVLIFGPSGSGKTYVAKALQHAGINAFDDADIDGLSSWYDQSGQKVPEPATAGEAAERRLAFLWSKKALKRFIDQFDDIYVFGGSGNVWSVFELFDRVYFLDINPELQKQRLMSPDRPTPLMDIDDDDGFVIWGAWFKQMAKEKGIPFINADQTPEQIFQIISQP</sequence>
<accession>A0ABW5YB82</accession>
<protein>
    <recommendedName>
        <fullName evidence="3">Adenylate kinase</fullName>
    </recommendedName>
</protein>
<evidence type="ECO:0008006" key="3">
    <source>
        <dbReference type="Google" id="ProtNLM"/>
    </source>
</evidence>
<reference evidence="2" key="1">
    <citation type="journal article" date="2019" name="Int. J. Syst. Evol. Microbiol.">
        <title>The Global Catalogue of Microorganisms (GCM) 10K type strain sequencing project: providing services to taxonomists for standard genome sequencing and annotation.</title>
        <authorList>
            <consortium name="The Broad Institute Genomics Platform"/>
            <consortium name="The Broad Institute Genome Sequencing Center for Infectious Disease"/>
            <person name="Wu L."/>
            <person name="Ma J."/>
        </authorList>
    </citation>
    <scope>NUCLEOTIDE SEQUENCE [LARGE SCALE GENOMIC DNA]</scope>
    <source>
        <strain evidence="2">KCTC 22437</strain>
    </source>
</reference>
<proteinExistence type="predicted"/>
<name>A0ABW5YB82_9SPHI</name>
<organism evidence="1 2">
    <name type="scientific">Mucilaginibacter ximonensis</name>
    <dbReference type="NCBI Taxonomy" id="538021"/>
    <lineage>
        <taxon>Bacteria</taxon>
        <taxon>Pseudomonadati</taxon>
        <taxon>Bacteroidota</taxon>
        <taxon>Sphingobacteriia</taxon>
        <taxon>Sphingobacteriales</taxon>
        <taxon>Sphingobacteriaceae</taxon>
        <taxon>Mucilaginibacter</taxon>
    </lineage>
</organism>
<dbReference type="Gene3D" id="3.40.50.300">
    <property type="entry name" value="P-loop containing nucleotide triphosphate hydrolases"/>
    <property type="match status" value="1"/>
</dbReference>
<evidence type="ECO:0000313" key="1">
    <source>
        <dbReference type="EMBL" id="MFD2872511.1"/>
    </source>
</evidence>
<dbReference type="InterPro" id="IPR027417">
    <property type="entry name" value="P-loop_NTPase"/>
</dbReference>
<dbReference type="Proteomes" id="UP001597557">
    <property type="component" value="Unassembled WGS sequence"/>
</dbReference>
<dbReference type="SUPFAM" id="SSF52540">
    <property type="entry name" value="P-loop containing nucleoside triphosphate hydrolases"/>
    <property type="match status" value="1"/>
</dbReference>
<dbReference type="EMBL" id="JBHUPD010000002">
    <property type="protein sequence ID" value="MFD2872511.1"/>
    <property type="molecule type" value="Genomic_DNA"/>
</dbReference>
<comment type="caution">
    <text evidence="1">The sequence shown here is derived from an EMBL/GenBank/DDBJ whole genome shotgun (WGS) entry which is preliminary data.</text>
</comment>
<evidence type="ECO:0000313" key="2">
    <source>
        <dbReference type="Proteomes" id="UP001597557"/>
    </source>
</evidence>
<dbReference type="RefSeq" id="WP_377184266.1">
    <property type="nucleotide sequence ID" value="NZ_JBHUPD010000002.1"/>
</dbReference>
<gene>
    <name evidence="1" type="ORF">ACFS5N_08540</name>
</gene>